<evidence type="ECO:0000313" key="1">
    <source>
        <dbReference type="EMBL" id="PCK30881.1"/>
    </source>
</evidence>
<comment type="caution">
    <text evidence="1">The sequence shown here is derived from an EMBL/GenBank/DDBJ whole genome shotgun (WGS) entry which is preliminary data.</text>
</comment>
<keyword evidence="2" id="KW-1185">Reference proteome</keyword>
<evidence type="ECO:0000313" key="2">
    <source>
        <dbReference type="Proteomes" id="UP000228621"/>
    </source>
</evidence>
<proteinExistence type="predicted"/>
<dbReference type="RefSeq" id="WP_099642819.1">
    <property type="nucleotide sequence ID" value="NZ_NKHF01000068.1"/>
</dbReference>
<protein>
    <submittedName>
        <fullName evidence="1">Uncharacterized protein</fullName>
    </submittedName>
</protein>
<organism evidence="1 2">
    <name type="scientific">Pseudoalteromonas piscicida</name>
    <dbReference type="NCBI Taxonomy" id="43662"/>
    <lineage>
        <taxon>Bacteria</taxon>
        <taxon>Pseudomonadati</taxon>
        <taxon>Pseudomonadota</taxon>
        <taxon>Gammaproteobacteria</taxon>
        <taxon>Alteromonadales</taxon>
        <taxon>Pseudoalteromonadaceae</taxon>
        <taxon>Pseudoalteromonas</taxon>
    </lineage>
</organism>
<gene>
    <name evidence="1" type="ORF">CEX98_14740</name>
</gene>
<accession>A0A2A5JNP6</accession>
<dbReference type="OrthoDB" id="6238556at2"/>
<dbReference type="AlphaFoldDB" id="A0A2A5JNP6"/>
<reference evidence="2" key="1">
    <citation type="journal article" date="2019" name="Genome Announc.">
        <title>Draft Genome Sequence of Pseudoalteromonas piscicida Strain 36Y ROTHPW, an Hypersaline Seawater Isolate from the South Coast of Sonora, Mexico.</title>
        <authorList>
            <person name="Sanchez-Diaz R."/>
            <person name="Molina-Garza Z.J."/>
            <person name="Cruz-Suarez L.E."/>
            <person name="Selvin J."/>
            <person name="Kiran G.S."/>
            <person name="Ibarra-Gamez J.C."/>
            <person name="Gomez-Gil B."/>
            <person name="Galaviz-Silva L."/>
        </authorList>
    </citation>
    <scope>NUCLEOTIDE SEQUENCE [LARGE SCALE GENOMIC DNA]</scope>
    <source>
        <strain evidence="2">36Y_RITHPW</strain>
    </source>
</reference>
<sequence length="72" mass="7598">MDDYAVVNTKEELKRAVERDTRKIIIINPDLASNIETVKTASKAALVTAIGAAGVAATNFWNPVVGGQVLSA</sequence>
<dbReference type="EMBL" id="NKHF01000068">
    <property type="protein sequence ID" value="PCK30881.1"/>
    <property type="molecule type" value="Genomic_DNA"/>
</dbReference>
<dbReference type="Proteomes" id="UP000228621">
    <property type="component" value="Unassembled WGS sequence"/>
</dbReference>
<name>A0A2A5JNP6_PSEO7</name>